<feature type="signal peptide" evidence="1">
    <location>
        <begin position="1"/>
        <end position="24"/>
    </location>
</feature>
<evidence type="ECO:0000313" key="2">
    <source>
        <dbReference type="EMBL" id="OQE18310.1"/>
    </source>
</evidence>
<dbReference type="Proteomes" id="UP000191285">
    <property type="component" value="Unassembled WGS sequence"/>
</dbReference>
<proteinExistence type="predicted"/>
<dbReference type="AlphaFoldDB" id="A0A1V6SWV3"/>
<evidence type="ECO:0000256" key="1">
    <source>
        <dbReference type="SAM" id="SignalP"/>
    </source>
</evidence>
<reference evidence="3" key="1">
    <citation type="journal article" date="2017" name="Nat. Microbiol.">
        <title>Global analysis of biosynthetic gene clusters reveals vast potential of secondary metabolite production in Penicillium species.</title>
        <authorList>
            <person name="Nielsen J.C."/>
            <person name="Grijseels S."/>
            <person name="Prigent S."/>
            <person name="Ji B."/>
            <person name="Dainat J."/>
            <person name="Nielsen K.F."/>
            <person name="Frisvad J.C."/>
            <person name="Workman M."/>
            <person name="Nielsen J."/>
        </authorList>
    </citation>
    <scope>NUCLEOTIDE SEQUENCE [LARGE SCALE GENOMIC DNA]</scope>
    <source>
        <strain evidence="3">IBT 24891</strain>
    </source>
</reference>
<feature type="chain" id="PRO_5012257949" description="Cell wall protein PhiA" evidence="1">
    <location>
        <begin position="25"/>
        <end position="182"/>
    </location>
</feature>
<keyword evidence="3" id="KW-1185">Reference proteome</keyword>
<name>A0A1V6SWV3_9EURO</name>
<dbReference type="EMBL" id="MLKD01000018">
    <property type="protein sequence ID" value="OQE18310.1"/>
    <property type="molecule type" value="Genomic_DNA"/>
</dbReference>
<accession>A0A1V6SWV3</accession>
<keyword evidence="1" id="KW-0732">Signal</keyword>
<comment type="caution">
    <text evidence="2">The sequence shown here is derived from an EMBL/GenBank/DDBJ whole genome shotgun (WGS) entry which is preliminary data.</text>
</comment>
<evidence type="ECO:0008006" key="4">
    <source>
        <dbReference type="Google" id="ProtNLM"/>
    </source>
</evidence>
<gene>
    <name evidence="2" type="ORF">PENSTE_c018G06184</name>
</gene>
<dbReference type="OrthoDB" id="4093325at2759"/>
<evidence type="ECO:0000313" key="3">
    <source>
        <dbReference type="Proteomes" id="UP000191285"/>
    </source>
</evidence>
<sequence length="182" mass="18937">MQIKNLLFASSVAVTAAAAPSANSDTFGVIAIHSGSGVQNSGFNAAKSSLFAGLSKQGASCARPKEQDATFYIKDGALYLYDKSATPQEIYVDRSGMGQGKIGYTTGAQPAPKNAERKGWAIKNQHLQFAGNDLIACPNSIDGAWSIWASAGVSNPAGNKDCVGIAARIEKTSNPNGCLYTE</sequence>
<protein>
    <recommendedName>
        <fullName evidence="4">Cell wall protein PhiA</fullName>
    </recommendedName>
</protein>
<organism evidence="2 3">
    <name type="scientific">Penicillium steckii</name>
    <dbReference type="NCBI Taxonomy" id="303698"/>
    <lineage>
        <taxon>Eukaryota</taxon>
        <taxon>Fungi</taxon>
        <taxon>Dikarya</taxon>
        <taxon>Ascomycota</taxon>
        <taxon>Pezizomycotina</taxon>
        <taxon>Eurotiomycetes</taxon>
        <taxon>Eurotiomycetidae</taxon>
        <taxon>Eurotiales</taxon>
        <taxon>Aspergillaceae</taxon>
        <taxon>Penicillium</taxon>
    </lineage>
</organism>